<proteinExistence type="predicted"/>
<dbReference type="AlphaFoldDB" id="A0A1L9TLN8"/>
<evidence type="ECO:0000256" key="3">
    <source>
        <dbReference type="ARBA" id="ARBA00022679"/>
    </source>
</evidence>
<name>A0A1L9TLN8_9EURO</name>
<comment type="catalytic activity">
    <reaction evidence="7">
        <text>L-threonyl-[protein] + ATP = O-phospho-L-threonyl-[protein] + ADP + H(+)</text>
        <dbReference type="Rhea" id="RHEA:46608"/>
        <dbReference type="Rhea" id="RHEA-COMP:11060"/>
        <dbReference type="Rhea" id="RHEA-COMP:11605"/>
        <dbReference type="ChEBI" id="CHEBI:15378"/>
        <dbReference type="ChEBI" id="CHEBI:30013"/>
        <dbReference type="ChEBI" id="CHEBI:30616"/>
        <dbReference type="ChEBI" id="CHEBI:61977"/>
        <dbReference type="ChEBI" id="CHEBI:456216"/>
        <dbReference type="EC" id="2.7.11.1"/>
    </reaction>
</comment>
<evidence type="ECO:0000313" key="11">
    <source>
        <dbReference type="Proteomes" id="UP000184356"/>
    </source>
</evidence>
<reference evidence="11" key="1">
    <citation type="journal article" date="2017" name="Genome Biol.">
        <title>Comparative genomics reveals high biological diversity and specific adaptations in the industrially and medically important fungal genus Aspergillus.</title>
        <authorList>
            <person name="de Vries R.P."/>
            <person name="Riley R."/>
            <person name="Wiebenga A."/>
            <person name="Aguilar-Osorio G."/>
            <person name="Amillis S."/>
            <person name="Uchima C.A."/>
            <person name="Anderluh G."/>
            <person name="Asadollahi M."/>
            <person name="Askin M."/>
            <person name="Barry K."/>
            <person name="Battaglia E."/>
            <person name="Bayram O."/>
            <person name="Benocci T."/>
            <person name="Braus-Stromeyer S.A."/>
            <person name="Caldana C."/>
            <person name="Canovas D."/>
            <person name="Cerqueira G.C."/>
            <person name="Chen F."/>
            <person name="Chen W."/>
            <person name="Choi C."/>
            <person name="Clum A."/>
            <person name="Dos Santos R.A."/>
            <person name="Damasio A.R."/>
            <person name="Diallinas G."/>
            <person name="Emri T."/>
            <person name="Fekete E."/>
            <person name="Flipphi M."/>
            <person name="Freyberg S."/>
            <person name="Gallo A."/>
            <person name="Gournas C."/>
            <person name="Habgood R."/>
            <person name="Hainaut M."/>
            <person name="Harispe M.L."/>
            <person name="Henrissat B."/>
            <person name="Hilden K.S."/>
            <person name="Hope R."/>
            <person name="Hossain A."/>
            <person name="Karabika E."/>
            <person name="Karaffa L."/>
            <person name="Karanyi Z."/>
            <person name="Krasevec N."/>
            <person name="Kuo A."/>
            <person name="Kusch H."/>
            <person name="LaButti K."/>
            <person name="Lagendijk E.L."/>
            <person name="Lapidus A."/>
            <person name="Levasseur A."/>
            <person name="Lindquist E."/>
            <person name="Lipzen A."/>
            <person name="Logrieco A.F."/>
            <person name="MacCabe A."/>
            <person name="Maekelae M.R."/>
            <person name="Malavazi I."/>
            <person name="Melin P."/>
            <person name="Meyer V."/>
            <person name="Mielnichuk N."/>
            <person name="Miskei M."/>
            <person name="Molnar A.P."/>
            <person name="Mule G."/>
            <person name="Ngan C.Y."/>
            <person name="Orejas M."/>
            <person name="Orosz E."/>
            <person name="Ouedraogo J.P."/>
            <person name="Overkamp K.M."/>
            <person name="Park H.-S."/>
            <person name="Perrone G."/>
            <person name="Piumi F."/>
            <person name="Punt P.J."/>
            <person name="Ram A.F."/>
            <person name="Ramon A."/>
            <person name="Rauscher S."/>
            <person name="Record E."/>
            <person name="Riano-Pachon D.M."/>
            <person name="Robert V."/>
            <person name="Roehrig J."/>
            <person name="Ruller R."/>
            <person name="Salamov A."/>
            <person name="Salih N.S."/>
            <person name="Samson R.A."/>
            <person name="Sandor E."/>
            <person name="Sanguinetti M."/>
            <person name="Schuetze T."/>
            <person name="Sepcic K."/>
            <person name="Shelest E."/>
            <person name="Sherlock G."/>
            <person name="Sophianopoulou V."/>
            <person name="Squina F.M."/>
            <person name="Sun H."/>
            <person name="Susca A."/>
            <person name="Todd R.B."/>
            <person name="Tsang A."/>
            <person name="Unkles S.E."/>
            <person name="van de Wiele N."/>
            <person name="van Rossen-Uffink D."/>
            <person name="Oliveira J.V."/>
            <person name="Vesth T.C."/>
            <person name="Visser J."/>
            <person name="Yu J.-H."/>
            <person name="Zhou M."/>
            <person name="Andersen M.R."/>
            <person name="Archer D.B."/>
            <person name="Baker S.E."/>
            <person name="Benoit I."/>
            <person name="Brakhage A.A."/>
            <person name="Braus G.H."/>
            <person name="Fischer R."/>
            <person name="Frisvad J.C."/>
            <person name="Goldman G.H."/>
            <person name="Houbraken J."/>
            <person name="Oakley B."/>
            <person name="Pocsi I."/>
            <person name="Scazzocchio C."/>
            <person name="Seiboth B."/>
            <person name="vanKuyk P.A."/>
            <person name="Wortman J."/>
            <person name="Dyer P.S."/>
            <person name="Grigoriev I.V."/>
        </authorList>
    </citation>
    <scope>NUCLEOTIDE SEQUENCE [LARGE SCALE GENOMIC DNA]</scope>
    <source>
        <strain evidence="11">CBS 593.65</strain>
    </source>
</reference>
<evidence type="ECO:0000313" key="10">
    <source>
        <dbReference type="EMBL" id="OJJ60344.1"/>
    </source>
</evidence>
<dbReference type="PANTHER" id="PTHR24343:SF558">
    <property type="entry name" value="PROTEIN KINASE DOMAIN-CONTAINING PROTEIN"/>
    <property type="match status" value="1"/>
</dbReference>
<dbReference type="PROSITE" id="PS00108">
    <property type="entry name" value="PROTEIN_KINASE_ST"/>
    <property type="match status" value="1"/>
</dbReference>
<dbReference type="GO" id="GO:0004674">
    <property type="term" value="F:protein serine/threonine kinase activity"/>
    <property type="evidence" value="ECO:0007669"/>
    <property type="project" value="UniProtKB-KW"/>
</dbReference>
<dbReference type="GO" id="GO:0030003">
    <property type="term" value="P:intracellular monoatomic cation homeostasis"/>
    <property type="evidence" value="ECO:0007669"/>
    <property type="project" value="TreeGrafter"/>
</dbReference>
<keyword evidence="3" id="KW-0808">Transferase</keyword>
<dbReference type="SUPFAM" id="SSF56112">
    <property type="entry name" value="Protein kinase-like (PK-like)"/>
    <property type="match status" value="1"/>
</dbReference>
<dbReference type="OrthoDB" id="6513151at2759"/>
<evidence type="ECO:0000256" key="4">
    <source>
        <dbReference type="ARBA" id="ARBA00022741"/>
    </source>
</evidence>
<keyword evidence="2" id="KW-0723">Serine/threonine-protein kinase</keyword>
<dbReference type="InterPro" id="IPR008271">
    <property type="entry name" value="Ser/Thr_kinase_AS"/>
</dbReference>
<protein>
    <recommendedName>
        <fullName evidence="1">non-specific serine/threonine protein kinase</fullName>
        <ecNumber evidence="1">2.7.11.1</ecNumber>
    </recommendedName>
</protein>
<keyword evidence="6" id="KW-0067">ATP-binding</keyword>
<sequence length="410" mass="46827">MRIPFVPHLIRHADADIPGYDGVPDEEQSLIRAGRQPSIRSITSNPETINHHRSHIIGGQNRPTGGWRRIASYMSRISNSPTKPPPLERWEHWAATNLADPSINTKTMRTITQKYGAIRRVTGVGAHAVILQLHKEQYCPPLDCFYAMKLFRQSPRQTKRKYENRVLAEFAILSQLHHKNIVRTFELLPLSNASPGPDQGQGHLYACFMEYCAGGDLHSLIVASSNLRAAEADCLFKQLLRGLGYLHEEGIAHRDLKPENLLLTHRGCLKICDFGTAERFRFRGEEDEHVRFSTERCGSAPYISQEQHLEKWFDPRAADVWAAAVIYIAMRSGRNAWKEATSRDERFEEFAWRRAMGKRSSVVEDVCQYESRSILYGMLSIDPQDRPEALEVLTSAWLDNVYCCVSEPRE</sequence>
<dbReference type="SMART" id="SM00220">
    <property type="entry name" value="S_TKc"/>
    <property type="match status" value="1"/>
</dbReference>
<organism evidence="10 11">
    <name type="scientific">Aspergillus sydowii CBS 593.65</name>
    <dbReference type="NCBI Taxonomy" id="1036612"/>
    <lineage>
        <taxon>Eukaryota</taxon>
        <taxon>Fungi</taxon>
        <taxon>Dikarya</taxon>
        <taxon>Ascomycota</taxon>
        <taxon>Pezizomycotina</taxon>
        <taxon>Eurotiomycetes</taxon>
        <taxon>Eurotiomycetidae</taxon>
        <taxon>Eurotiales</taxon>
        <taxon>Aspergillaceae</taxon>
        <taxon>Aspergillus</taxon>
        <taxon>Aspergillus subgen. Nidulantes</taxon>
    </lineage>
</organism>
<evidence type="ECO:0000256" key="8">
    <source>
        <dbReference type="ARBA" id="ARBA00048679"/>
    </source>
</evidence>
<evidence type="ECO:0000256" key="7">
    <source>
        <dbReference type="ARBA" id="ARBA00047899"/>
    </source>
</evidence>
<dbReference type="RefSeq" id="XP_040704150.1">
    <property type="nucleotide sequence ID" value="XM_040846399.1"/>
</dbReference>
<dbReference type="GO" id="GO:0005524">
    <property type="term" value="F:ATP binding"/>
    <property type="evidence" value="ECO:0007669"/>
    <property type="project" value="UniProtKB-KW"/>
</dbReference>
<dbReference type="EMBL" id="KV878584">
    <property type="protein sequence ID" value="OJJ60344.1"/>
    <property type="molecule type" value="Genomic_DNA"/>
</dbReference>
<feature type="domain" description="Protein kinase" evidence="9">
    <location>
        <begin position="116"/>
        <end position="398"/>
    </location>
</feature>
<dbReference type="PROSITE" id="PS50011">
    <property type="entry name" value="PROTEIN_KINASE_DOM"/>
    <property type="match status" value="1"/>
</dbReference>
<evidence type="ECO:0000256" key="6">
    <source>
        <dbReference type="ARBA" id="ARBA00022840"/>
    </source>
</evidence>
<comment type="catalytic activity">
    <reaction evidence="8">
        <text>L-seryl-[protein] + ATP = O-phospho-L-seryl-[protein] + ADP + H(+)</text>
        <dbReference type="Rhea" id="RHEA:17989"/>
        <dbReference type="Rhea" id="RHEA-COMP:9863"/>
        <dbReference type="Rhea" id="RHEA-COMP:11604"/>
        <dbReference type="ChEBI" id="CHEBI:15378"/>
        <dbReference type="ChEBI" id="CHEBI:29999"/>
        <dbReference type="ChEBI" id="CHEBI:30616"/>
        <dbReference type="ChEBI" id="CHEBI:83421"/>
        <dbReference type="ChEBI" id="CHEBI:456216"/>
        <dbReference type="EC" id="2.7.11.1"/>
    </reaction>
</comment>
<dbReference type="GO" id="GO:0005829">
    <property type="term" value="C:cytosol"/>
    <property type="evidence" value="ECO:0007669"/>
    <property type="project" value="TreeGrafter"/>
</dbReference>
<evidence type="ECO:0000256" key="1">
    <source>
        <dbReference type="ARBA" id="ARBA00012513"/>
    </source>
</evidence>
<keyword evidence="5" id="KW-0418">Kinase</keyword>
<dbReference type="Pfam" id="PF00069">
    <property type="entry name" value="Pkinase"/>
    <property type="match status" value="1"/>
</dbReference>
<dbReference type="InterPro" id="IPR011009">
    <property type="entry name" value="Kinase-like_dom_sf"/>
</dbReference>
<dbReference type="InterPro" id="IPR000719">
    <property type="entry name" value="Prot_kinase_dom"/>
</dbReference>
<dbReference type="STRING" id="1036612.A0A1L9TLN8"/>
<accession>A0A1L9TLN8</accession>
<gene>
    <name evidence="10" type="ORF">ASPSYDRAFT_42066</name>
</gene>
<keyword evidence="11" id="KW-1185">Reference proteome</keyword>
<dbReference type="EC" id="2.7.11.1" evidence="1"/>
<evidence type="ECO:0000256" key="5">
    <source>
        <dbReference type="ARBA" id="ARBA00022777"/>
    </source>
</evidence>
<dbReference type="GeneID" id="63762472"/>
<evidence type="ECO:0000256" key="2">
    <source>
        <dbReference type="ARBA" id="ARBA00022527"/>
    </source>
</evidence>
<dbReference type="VEuPathDB" id="FungiDB:ASPSYDRAFT_42066"/>
<evidence type="ECO:0000259" key="9">
    <source>
        <dbReference type="PROSITE" id="PS50011"/>
    </source>
</evidence>
<keyword evidence="4" id="KW-0547">Nucleotide-binding</keyword>
<dbReference type="PANTHER" id="PTHR24343">
    <property type="entry name" value="SERINE/THREONINE KINASE"/>
    <property type="match status" value="1"/>
</dbReference>
<dbReference type="Proteomes" id="UP000184356">
    <property type="component" value="Unassembled WGS sequence"/>
</dbReference>
<dbReference type="Gene3D" id="1.10.510.10">
    <property type="entry name" value="Transferase(Phosphotransferase) domain 1"/>
    <property type="match status" value="1"/>
</dbReference>